<keyword evidence="16" id="KW-1185">Reference proteome</keyword>
<keyword evidence="10" id="KW-0326">Glycosidase</keyword>
<evidence type="ECO:0000256" key="7">
    <source>
        <dbReference type="ARBA" id="ARBA00023136"/>
    </source>
</evidence>
<feature type="domain" description="PKD" evidence="13">
    <location>
        <begin position="1099"/>
        <end position="1183"/>
    </location>
</feature>
<dbReference type="SMART" id="SM00060">
    <property type="entry name" value="FN3"/>
    <property type="match status" value="1"/>
</dbReference>
<dbReference type="Pfam" id="PF13385">
    <property type="entry name" value="Laminin_G_3"/>
    <property type="match status" value="2"/>
</dbReference>
<accession>A0A401V0K8</accession>
<evidence type="ECO:0000256" key="11">
    <source>
        <dbReference type="ARBA" id="ARBA00023326"/>
    </source>
</evidence>
<sequence length="1569" mass="161221">MTRFRGLVARSAALVAAAALTFAGATLATPAAADTAPLEGTPLTVAADSLPTVQIDGVVWQQGIAGSRVFVGGDFANARPAGSSAGTNLVPRANLLAYDLATGVLDASWAPNPNAQVRTVAVSPDGTRVYVGGNFTSIAGQARYRIAAFDAATGALVTSFNPGVDSQVRTIVATNTTVYVGGSFTNANGSARNKVAAFNAADGALLPWAPSADDGSVSALVVSPDQTQVIVGGSFSTFNGSGNPGYGLARVDAVTGATLPLAINGLIRNGSTQASITSLSSDATSFYVTGYVFGSTGNLEGTARGDWATGELIWVEDCHGDTYAAWPGPGDAVYVAGHPHYCGNIGGFPQTEPWTFYRALAFSKAVTGVATADPYGYYNYAGKPTPTLLNWYPDINSGSYTGQGQGPWTVTGNDQYLLYAGEFTIVNNKGQQGLARFARTDTAPNKQGPRLGSSTWPLSAASFQSGTVRLSWPANYDRDNENLTYTVSRNGQVIHTVTAASVVWKRPQMGFLDTGLTPGTTYTYRIKAVDPFGNSAITDQVQVTVSDDASTSAYAEQVRTDGATSLWRLGEPSGTTAFDWVGWSDLTLGSTVTRGAAGAIVDDPNAASTFDGTASSTGATSTAIQGPDSFAVEAWVKTTTTRGGKIVGFSNLQTGSSGSYDRHVYMENSGKITFGVYPGSVRTLTSSASYNDGQWHHVVASMGTEGMKLYVDGRRVGQRADTTTGQAYAGYWRIGGDNLGGWPNQPTSSYLAGSIDDVAVYPAPLTVAQVENHYTLSGRTVAKPPAPADKYGKAVYDAGPELYWRLGEGSGTTAADSGPYGTPGVYRGTFLRSQTGALSGVSNTAVRSLGSSNTLVASTQQVSNPTVYSQELWFKTSTNNGGKLIGFGDTNTGVSGSYDRHVYMETNGRLTFGTWTGVANTITTAASYNNNQWHHLVATQGPDGMKLYVDGALQGTNPQTGAQAYNGYWRIFGDTTWGPQAWFAGTIDEVAVYSSVLDAQTVTNHYALGKTGQLPNQPPVGAFTSTPTDLAVAFDATGSTDSDGTVAGYAWTFGDGATATGATPSHTYAAGGTYTVTLTVTDDKGATAQVAHDVTVVAPNQLPTAGFTATPTDLTVAFDAGTSSDPDGTITQHAWTFGDGTTGDGPAPTHTYAAGGDYEVTLTVTDDRGGSAQTVRTVTVVAPNQAPVAAFTATPTDLTVAVDGSASADADGTLTAHAWDFGDGATGTGATASHTYAAAGTYTVTLTVTDDRGDTGTTTREVTVAAPVPNQGPVAAFTATPTHLAVAVDASASTDADGQITSYAWQFGDGATATGATANHPYAADGTYTITLTTTDDDGDTGTTTREVTVAAPPADAPFALDPFARSVTGGWGSADTGGAWTVQGGAANFSVASGTGAMRVTGAGFRLSSFLPVSSTSTDLTAKVALDVMPTGSGTDLELAGRTAGTTDGYRLRLKMLSTGVVRASIVGISAGTTVTVAQVNVPGITYAAGQTLQTRFQVTGTGTTTLRAKVWASGSPEPTAWTLSGTSTTAALQAAGGIGLSVYTSATTTTLPLTARWSELVARPVVP</sequence>
<evidence type="ECO:0000256" key="12">
    <source>
        <dbReference type="SAM" id="SignalP"/>
    </source>
</evidence>
<evidence type="ECO:0000259" key="14">
    <source>
        <dbReference type="PROSITE" id="PS50853"/>
    </source>
</evidence>
<dbReference type="InterPro" id="IPR013783">
    <property type="entry name" value="Ig-like_fold"/>
</dbReference>
<evidence type="ECO:0000256" key="3">
    <source>
        <dbReference type="ARBA" id="ARBA00022692"/>
    </source>
</evidence>
<feature type="domain" description="PKD" evidence="13">
    <location>
        <begin position="1273"/>
        <end position="1357"/>
    </location>
</feature>
<dbReference type="InterPro" id="IPR003961">
    <property type="entry name" value="FN3_dom"/>
</dbReference>
<dbReference type="EMBL" id="BHYL01000149">
    <property type="protein sequence ID" value="GCD20442.1"/>
    <property type="molecule type" value="Genomic_DNA"/>
</dbReference>
<evidence type="ECO:0000256" key="10">
    <source>
        <dbReference type="ARBA" id="ARBA00023295"/>
    </source>
</evidence>
<dbReference type="CDD" id="cd00146">
    <property type="entry name" value="PKD"/>
    <property type="match status" value="3"/>
</dbReference>
<dbReference type="PANTHER" id="PTHR46730">
    <property type="entry name" value="POLYCYSTIN-1"/>
    <property type="match status" value="1"/>
</dbReference>
<dbReference type="SUPFAM" id="SSF49265">
    <property type="entry name" value="Fibronectin type III"/>
    <property type="match status" value="1"/>
</dbReference>
<dbReference type="Proteomes" id="UP000288246">
    <property type="component" value="Unassembled WGS sequence"/>
</dbReference>
<reference evidence="15 16" key="1">
    <citation type="submission" date="2018-11" db="EMBL/GenBank/DDBJ databases">
        <title>Draft genome sequence of Cellulomonas takizawaensis strain TKZ-21.</title>
        <authorList>
            <person name="Yamamura H."/>
            <person name="Hayashi T."/>
            <person name="Hamada M."/>
            <person name="Serisawa Y."/>
            <person name="Matsuyama K."/>
            <person name="Nakagawa Y."/>
            <person name="Otoguro M."/>
            <person name="Yanagida F."/>
            <person name="Hayakawa M."/>
        </authorList>
    </citation>
    <scope>NUCLEOTIDE SEQUENCE [LARGE SCALE GENOMIC DNA]</scope>
    <source>
        <strain evidence="15 16">TKZ-21</strain>
    </source>
</reference>
<keyword evidence="4 12" id="KW-0732">Signal</keyword>
<dbReference type="GO" id="GO:0005886">
    <property type="term" value="C:plasma membrane"/>
    <property type="evidence" value="ECO:0007669"/>
    <property type="project" value="TreeGrafter"/>
</dbReference>
<gene>
    <name evidence="15" type="ORF">CTKZ_20040</name>
</gene>
<evidence type="ECO:0000256" key="8">
    <source>
        <dbReference type="ARBA" id="ARBA00023157"/>
    </source>
</evidence>
<evidence type="ECO:0000256" key="9">
    <source>
        <dbReference type="ARBA" id="ARBA00023273"/>
    </source>
</evidence>
<dbReference type="CDD" id="cd00110">
    <property type="entry name" value="LamG"/>
    <property type="match status" value="1"/>
</dbReference>
<dbReference type="SUPFAM" id="SSF49899">
    <property type="entry name" value="Concanavalin A-like lectins/glucanases"/>
    <property type="match status" value="2"/>
</dbReference>
<dbReference type="InterPro" id="IPR000601">
    <property type="entry name" value="PKD_dom"/>
</dbReference>
<dbReference type="PANTHER" id="PTHR46730:SF1">
    <property type="entry name" value="PLAT DOMAIN-CONTAINING PROTEIN"/>
    <property type="match status" value="1"/>
</dbReference>
<feature type="chain" id="PRO_5038339623" evidence="12">
    <location>
        <begin position="29"/>
        <end position="1569"/>
    </location>
</feature>
<dbReference type="InterPro" id="IPR006558">
    <property type="entry name" value="LamG-like"/>
</dbReference>
<keyword evidence="3" id="KW-0812">Transmembrane</keyword>
<dbReference type="RefSeq" id="WP_124342948.1">
    <property type="nucleotide sequence ID" value="NZ_BHYL01000149.1"/>
</dbReference>
<dbReference type="InterPro" id="IPR035986">
    <property type="entry name" value="PKD_dom_sf"/>
</dbReference>
<keyword evidence="6" id="KW-1133">Transmembrane helix</keyword>
<dbReference type="GO" id="GO:0005261">
    <property type="term" value="F:monoatomic cation channel activity"/>
    <property type="evidence" value="ECO:0007669"/>
    <property type="project" value="TreeGrafter"/>
</dbReference>
<proteinExistence type="predicted"/>
<keyword evidence="11" id="KW-0119">Carbohydrate metabolism</keyword>
<keyword evidence="8" id="KW-1015">Disulfide bond</keyword>
<dbReference type="InterPro" id="IPR001791">
    <property type="entry name" value="Laminin_G"/>
</dbReference>
<dbReference type="PROSITE" id="PS50093">
    <property type="entry name" value="PKD"/>
    <property type="match status" value="4"/>
</dbReference>
<dbReference type="GO" id="GO:0042995">
    <property type="term" value="C:cell projection"/>
    <property type="evidence" value="ECO:0007669"/>
    <property type="project" value="UniProtKB-SubCell"/>
</dbReference>
<evidence type="ECO:0000256" key="5">
    <source>
        <dbReference type="ARBA" id="ARBA00022737"/>
    </source>
</evidence>
<evidence type="ECO:0000313" key="15">
    <source>
        <dbReference type="EMBL" id="GCD20442.1"/>
    </source>
</evidence>
<evidence type="ECO:0000256" key="1">
    <source>
        <dbReference type="ARBA" id="ARBA00004141"/>
    </source>
</evidence>
<protein>
    <submittedName>
        <fullName evidence="15">PDK repeat-containing protein</fullName>
    </submittedName>
</protein>
<name>A0A401V0K8_9CELL</name>
<evidence type="ECO:0000259" key="13">
    <source>
        <dbReference type="PROSITE" id="PS50093"/>
    </source>
</evidence>
<dbReference type="GO" id="GO:0000272">
    <property type="term" value="P:polysaccharide catabolic process"/>
    <property type="evidence" value="ECO:0007669"/>
    <property type="project" value="UniProtKB-KW"/>
</dbReference>
<keyword evidence="9" id="KW-0966">Cell projection</keyword>
<dbReference type="OrthoDB" id="9802683at2"/>
<dbReference type="GO" id="GO:0016798">
    <property type="term" value="F:hydrolase activity, acting on glycosyl bonds"/>
    <property type="evidence" value="ECO:0007669"/>
    <property type="project" value="UniProtKB-KW"/>
</dbReference>
<feature type="domain" description="PKD" evidence="13">
    <location>
        <begin position="1187"/>
        <end position="1271"/>
    </location>
</feature>
<keyword evidence="5" id="KW-0677">Repeat</keyword>
<dbReference type="SUPFAM" id="SSF50969">
    <property type="entry name" value="YVTN repeat-like/Quinoprotein amine dehydrogenase"/>
    <property type="match status" value="1"/>
</dbReference>
<dbReference type="Gene3D" id="2.130.10.10">
    <property type="entry name" value="YVTN repeat-like/Quinoprotein amine dehydrogenase"/>
    <property type="match status" value="1"/>
</dbReference>
<evidence type="ECO:0000256" key="6">
    <source>
        <dbReference type="ARBA" id="ARBA00022989"/>
    </source>
</evidence>
<dbReference type="GO" id="GO:0006816">
    <property type="term" value="P:calcium ion transport"/>
    <property type="evidence" value="ECO:0007669"/>
    <property type="project" value="TreeGrafter"/>
</dbReference>
<keyword evidence="10" id="KW-0378">Hydrolase</keyword>
<keyword evidence="7" id="KW-0472">Membrane</keyword>
<dbReference type="SUPFAM" id="SSF49299">
    <property type="entry name" value="PKD domain"/>
    <property type="match status" value="4"/>
</dbReference>
<dbReference type="InterPro" id="IPR022409">
    <property type="entry name" value="PKD/Chitinase_dom"/>
</dbReference>
<evidence type="ECO:0000256" key="2">
    <source>
        <dbReference type="ARBA" id="ARBA00004316"/>
    </source>
</evidence>
<evidence type="ECO:0000256" key="4">
    <source>
        <dbReference type="ARBA" id="ARBA00022729"/>
    </source>
</evidence>
<dbReference type="InterPro" id="IPR011044">
    <property type="entry name" value="Quino_amine_DH_bsu"/>
</dbReference>
<dbReference type="SMART" id="SM00560">
    <property type="entry name" value="LamGL"/>
    <property type="match status" value="2"/>
</dbReference>
<dbReference type="SMART" id="SM00089">
    <property type="entry name" value="PKD"/>
    <property type="match status" value="4"/>
</dbReference>
<dbReference type="CDD" id="cd00063">
    <property type="entry name" value="FN3"/>
    <property type="match status" value="1"/>
</dbReference>
<dbReference type="InterPro" id="IPR015943">
    <property type="entry name" value="WD40/YVTN_repeat-like_dom_sf"/>
</dbReference>
<comment type="caution">
    <text evidence="15">The sequence shown here is derived from an EMBL/GenBank/DDBJ whole genome shotgun (WGS) entry which is preliminary data.</text>
</comment>
<dbReference type="Gene3D" id="2.60.120.200">
    <property type="match status" value="2"/>
</dbReference>
<dbReference type="Gene3D" id="2.60.40.10">
    <property type="entry name" value="Immunoglobulins"/>
    <property type="match status" value="5"/>
</dbReference>
<feature type="signal peptide" evidence="12">
    <location>
        <begin position="1"/>
        <end position="28"/>
    </location>
</feature>
<feature type="domain" description="PKD" evidence="13">
    <location>
        <begin position="1015"/>
        <end position="1099"/>
    </location>
</feature>
<dbReference type="Pfam" id="PF18911">
    <property type="entry name" value="PKD_4"/>
    <property type="match status" value="4"/>
</dbReference>
<dbReference type="InterPro" id="IPR013320">
    <property type="entry name" value="ConA-like_dom_sf"/>
</dbReference>
<feature type="domain" description="Fibronectin type-III" evidence="14">
    <location>
        <begin position="454"/>
        <end position="548"/>
    </location>
</feature>
<evidence type="ECO:0000313" key="16">
    <source>
        <dbReference type="Proteomes" id="UP000288246"/>
    </source>
</evidence>
<keyword evidence="11" id="KW-0624">Polysaccharide degradation</keyword>
<organism evidence="15 16">
    <name type="scientific">Cellulomonas algicola</name>
    <dbReference type="NCBI Taxonomy" id="2071633"/>
    <lineage>
        <taxon>Bacteria</taxon>
        <taxon>Bacillati</taxon>
        <taxon>Actinomycetota</taxon>
        <taxon>Actinomycetes</taxon>
        <taxon>Micrococcales</taxon>
        <taxon>Cellulomonadaceae</taxon>
        <taxon>Cellulomonas</taxon>
    </lineage>
</organism>
<comment type="subcellular location">
    <subcellularLocation>
        <location evidence="2">Cell projection</location>
    </subcellularLocation>
    <subcellularLocation>
        <location evidence="1">Membrane</location>
        <topology evidence="1">Multi-pass membrane protein</topology>
    </subcellularLocation>
</comment>
<dbReference type="InterPro" id="IPR036116">
    <property type="entry name" value="FN3_sf"/>
</dbReference>
<dbReference type="PROSITE" id="PS50853">
    <property type="entry name" value="FN3"/>
    <property type="match status" value="1"/>
</dbReference>